<dbReference type="HOGENOM" id="CLU_1798275_0_0_1"/>
<keyword evidence="3" id="KW-1185">Reference proteome</keyword>
<proteinExistence type="predicted"/>
<reference evidence="2" key="3">
    <citation type="submission" date="2015-06" db="UniProtKB">
        <authorList>
            <consortium name="EnsemblMetazoa"/>
        </authorList>
    </citation>
    <scope>IDENTIFICATION</scope>
</reference>
<dbReference type="EMBL" id="KB302991">
    <property type="protein sequence ID" value="ELU03667.1"/>
    <property type="molecule type" value="Genomic_DNA"/>
</dbReference>
<evidence type="ECO:0000313" key="2">
    <source>
        <dbReference type="EnsemblMetazoa" id="CapteP220627"/>
    </source>
</evidence>
<dbReference type="EMBL" id="AMQN01024397">
    <property type="status" value="NOT_ANNOTATED_CDS"/>
    <property type="molecule type" value="Genomic_DNA"/>
</dbReference>
<dbReference type="AlphaFoldDB" id="R7UK59"/>
<protein>
    <recommendedName>
        <fullName evidence="4">SGNH hydrolase-type esterase domain-containing protein</fullName>
    </recommendedName>
</protein>
<gene>
    <name evidence="1" type="ORF">CAPTEDRAFT_220627</name>
</gene>
<dbReference type="SUPFAM" id="SSF52266">
    <property type="entry name" value="SGNH hydrolase"/>
    <property type="match status" value="1"/>
</dbReference>
<reference evidence="1 3" key="2">
    <citation type="journal article" date="2013" name="Nature">
        <title>Insights into bilaterian evolution from three spiralian genomes.</title>
        <authorList>
            <person name="Simakov O."/>
            <person name="Marletaz F."/>
            <person name="Cho S.J."/>
            <person name="Edsinger-Gonzales E."/>
            <person name="Havlak P."/>
            <person name="Hellsten U."/>
            <person name="Kuo D.H."/>
            <person name="Larsson T."/>
            <person name="Lv J."/>
            <person name="Arendt D."/>
            <person name="Savage R."/>
            <person name="Osoegawa K."/>
            <person name="de Jong P."/>
            <person name="Grimwood J."/>
            <person name="Chapman J.A."/>
            <person name="Shapiro H."/>
            <person name="Aerts A."/>
            <person name="Otillar R.P."/>
            <person name="Terry A.Y."/>
            <person name="Boore J.L."/>
            <person name="Grigoriev I.V."/>
            <person name="Lindberg D.R."/>
            <person name="Seaver E.C."/>
            <person name="Weisblat D.A."/>
            <person name="Putnam N.H."/>
            <person name="Rokhsar D.S."/>
        </authorList>
    </citation>
    <scope>NUCLEOTIDE SEQUENCE</scope>
    <source>
        <strain evidence="1 3">I ESC-2004</strain>
    </source>
</reference>
<name>R7UK59_CAPTE</name>
<evidence type="ECO:0008006" key="4">
    <source>
        <dbReference type="Google" id="ProtNLM"/>
    </source>
</evidence>
<accession>R7UK59</accession>
<dbReference type="InterPro" id="IPR036514">
    <property type="entry name" value="SGNH_hydro_sf"/>
</dbReference>
<dbReference type="Gene3D" id="3.40.50.1110">
    <property type="entry name" value="SGNH hydrolase"/>
    <property type="match status" value="1"/>
</dbReference>
<dbReference type="EnsemblMetazoa" id="CapteT220627">
    <property type="protein sequence ID" value="CapteP220627"/>
    <property type="gene ID" value="CapteG220627"/>
</dbReference>
<dbReference type="Proteomes" id="UP000014760">
    <property type="component" value="Unassembled WGS sequence"/>
</dbReference>
<sequence>MDDLPIKDTILYLNVGSNDVADPACRPSQLACALRLYSRRYAERKRVQVVIGQLHKRRKQPHPHFNDRVDEVNRILQAEPDFWKIKGLHQPPEDYYRYDGVHYSKKGCHKMSRGIRGAVLRALARKGVDMTIRSHVGNILTFPQ</sequence>
<organism evidence="1">
    <name type="scientific">Capitella teleta</name>
    <name type="common">Polychaete worm</name>
    <dbReference type="NCBI Taxonomy" id="283909"/>
    <lineage>
        <taxon>Eukaryota</taxon>
        <taxon>Metazoa</taxon>
        <taxon>Spiralia</taxon>
        <taxon>Lophotrochozoa</taxon>
        <taxon>Annelida</taxon>
        <taxon>Polychaeta</taxon>
        <taxon>Sedentaria</taxon>
        <taxon>Scolecida</taxon>
        <taxon>Capitellidae</taxon>
        <taxon>Capitella</taxon>
    </lineage>
</organism>
<evidence type="ECO:0000313" key="3">
    <source>
        <dbReference type="Proteomes" id="UP000014760"/>
    </source>
</evidence>
<reference evidence="3" key="1">
    <citation type="submission" date="2012-12" db="EMBL/GenBank/DDBJ databases">
        <authorList>
            <person name="Hellsten U."/>
            <person name="Grimwood J."/>
            <person name="Chapman J.A."/>
            <person name="Shapiro H."/>
            <person name="Aerts A."/>
            <person name="Otillar R.P."/>
            <person name="Terry A.Y."/>
            <person name="Boore J.L."/>
            <person name="Simakov O."/>
            <person name="Marletaz F."/>
            <person name="Cho S.-J."/>
            <person name="Edsinger-Gonzales E."/>
            <person name="Havlak P."/>
            <person name="Kuo D.-H."/>
            <person name="Larsson T."/>
            <person name="Lv J."/>
            <person name="Arendt D."/>
            <person name="Savage R."/>
            <person name="Osoegawa K."/>
            <person name="de Jong P."/>
            <person name="Lindberg D.R."/>
            <person name="Seaver E.C."/>
            <person name="Weisblat D.A."/>
            <person name="Putnam N.H."/>
            <person name="Grigoriev I.V."/>
            <person name="Rokhsar D.S."/>
        </authorList>
    </citation>
    <scope>NUCLEOTIDE SEQUENCE</scope>
    <source>
        <strain evidence="3">I ESC-2004</strain>
    </source>
</reference>
<feature type="non-terminal residue" evidence="1">
    <location>
        <position position="1"/>
    </location>
</feature>
<evidence type="ECO:0000313" key="1">
    <source>
        <dbReference type="EMBL" id="ELU03667.1"/>
    </source>
</evidence>